<dbReference type="PANTHER" id="PTHR43791:SF39">
    <property type="entry name" value="TRANSPORTER LIZ1_SEO1, PUTATIVE (AFU_ORTHOLOGUE AFUA_3G00980)-RELATED"/>
    <property type="match status" value="1"/>
</dbReference>
<feature type="transmembrane region" description="Helical" evidence="8">
    <location>
        <begin position="474"/>
        <end position="493"/>
    </location>
</feature>
<dbReference type="GO" id="GO:0016020">
    <property type="term" value="C:membrane"/>
    <property type="evidence" value="ECO:0007669"/>
    <property type="project" value="UniProtKB-SubCell"/>
</dbReference>
<organism evidence="9 10">
    <name type="scientific">Sugiyamaella lignohabitans</name>
    <dbReference type="NCBI Taxonomy" id="796027"/>
    <lineage>
        <taxon>Eukaryota</taxon>
        <taxon>Fungi</taxon>
        <taxon>Dikarya</taxon>
        <taxon>Ascomycota</taxon>
        <taxon>Saccharomycotina</taxon>
        <taxon>Dipodascomycetes</taxon>
        <taxon>Dipodascales</taxon>
        <taxon>Trichomonascaceae</taxon>
        <taxon>Sugiyamaella</taxon>
    </lineage>
</organism>
<reference evidence="9 10" key="1">
    <citation type="submission" date="2016-02" db="EMBL/GenBank/DDBJ databases">
        <title>Complete genome sequence and transcriptome regulation of the pentose utilising yeast Sugiyamaella lignohabitans.</title>
        <authorList>
            <person name="Bellasio M."/>
            <person name="Peymann A."/>
            <person name="Valli M."/>
            <person name="Sipitzky M."/>
            <person name="Graf A."/>
            <person name="Sauer M."/>
            <person name="Marx H."/>
            <person name="Mattanovich D."/>
        </authorList>
    </citation>
    <scope>NUCLEOTIDE SEQUENCE [LARGE SCALE GENOMIC DNA]</scope>
    <source>
        <strain evidence="9 10">CBS 10342</strain>
    </source>
</reference>
<dbReference type="AlphaFoldDB" id="A0A161HL86"/>
<evidence type="ECO:0000313" key="9">
    <source>
        <dbReference type="EMBL" id="ANB14007.1"/>
    </source>
</evidence>
<keyword evidence="4 8" id="KW-1133">Transmembrane helix</keyword>
<feature type="transmembrane region" description="Helical" evidence="8">
    <location>
        <begin position="173"/>
        <end position="195"/>
    </location>
</feature>
<feature type="transmembrane region" description="Helical" evidence="8">
    <location>
        <begin position="123"/>
        <end position="140"/>
    </location>
</feature>
<evidence type="ECO:0000256" key="3">
    <source>
        <dbReference type="ARBA" id="ARBA00022692"/>
    </source>
</evidence>
<dbReference type="RefSeq" id="XP_018736484.1">
    <property type="nucleotide sequence ID" value="XM_018882069.1"/>
</dbReference>
<evidence type="ECO:0000256" key="7">
    <source>
        <dbReference type="SAM" id="MobiDB-lite"/>
    </source>
</evidence>
<dbReference type="Proteomes" id="UP000189580">
    <property type="component" value="Chromosome d"/>
</dbReference>
<dbReference type="GeneID" id="30037151"/>
<comment type="subcellular location">
    <subcellularLocation>
        <location evidence="1">Membrane</location>
        <topology evidence="1">Multi-pass membrane protein</topology>
    </subcellularLocation>
</comment>
<keyword evidence="2" id="KW-0813">Transport</keyword>
<evidence type="ECO:0000256" key="6">
    <source>
        <dbReference type="ARBA" id="ARBA00037968"/>
    </source>
</evidence>
<keyword evidence="3 8" id="KW-0812">Transmembrane</keyword>
<feature type="region of interest" description="Disordered" evidence="7">
    <location>
        <begin position="522"/>
        <end position="547"/>
    </location>
</feature>
<keyword evidence="10" id="KW-1185">Reference proteome</keyword>
<feature type="compositionally biased region" description="Low complexity" evidence="7">
    <location>
        <begin position="523"/>
        <end position="535"/>
    </location>
</feature>
<feature type="transmembrane region" description="Helical" evidence="8">
    <location>
        <begin position="207"/>
        <end position="229"/>
    </location>
</feature>
<feature type="transmembrane region" description="Helical" evidence="8">
    <location>
        <begin position="309"/>
        <end position="329"/>
    </location>
</feature>
<sequence>MSKEKSDQLAAEPPVVHIPEPTVVSIPEPPVVHIPVQGDDELLRENAPTHWYDSFVRMVNWYPKHISKDERRLLIKVDFVLLSYVCISYFCKALEKSNITNAYVSGMKEDIDFGGNDLSYAKSLYSAGYIVSMCLGTMFVTRDWARLMLPVLEITWGVLSACESAVTNSSQMFALRFLIGFAEGPIFPSVLYIIGSWYNRDERYRRIMAFSVSSSLGGMFSGYLQSAAYGHLQGVGGHTGWQWGFIIDGAVIAIPLGVIGIFIFPGTPQQAKNVWWLKKSDIQLAVDRTIRNGVATPTKLNWSIVKRTLLRWHVHFFATFWVLLNIVALPDGTGFPLWLKSQSPERFSVAQVNNYPTIASAVGVVAQFLIAGFADSYPVYPFLSLCQVLFIISYSSLAAWDIPDGWRWVCFLIVGFDGVNQMLVSGWINDVTKADAEERAFVLGYSDAVSQAINIWTNIVFFPTEDAPKFHLGYIISTVGAILMLFLPILGYFGERWDKKHNYGLGSEVLVERSTGKIEATTSIAPSSALDPSSSLEHEPPAYSATQ</sequence>
<evidence type="ECO:0000256" key="8">
    <source>
        <dbReference type="SAM" id="Phobius"/>
    </source>
</evidence>
<name>A0A161HL86_9ASCO</name>
<dbReference type="Gene3D" id="1.20.1250.20">
    <property type="entry name" value="MFS general substrate transporter like domains"/>
    <property type="match status" value="1"/>
</dbReference>
<keyword evidence="5 8" id="KW-0472">Membrane</keyword>
<evidence type="ECO:0000256" key="5">
    <source>
        <dbReference type="ARBA" id="ARBA00023136"/>
    </source>
</evidence>
<dbReference type="GO" id="GO:0022857">
    <property type="term" value="F:transmembrane transporter activity"/>
    <property type="evidence" value="ECO:0007669"/>
    <property type="project" value="InterPro"/>
</dbReference>
<feature type="transmembrane region" description="Helical" evidence="8">
    <location>
        <begin position="440"/>
        <end position="462"/>
    </location>
</feature>
<dbReference type="FunFam" id="1.20.1250.20:FF:000065">
    <property type="entry name" value="Putative MFS pantothenate transporter"/>
    <property type="match status" value="1"/>
</dbReference>
<protein>
    <submittedName>
        <fullName evidence="9">Putative permease SEO1</fullName>
    </submittedName>
</protein>
<dbReference type="SUPFAM" id="SSF103473">
    <property type="entry name" value="MFS general substrate transporter"/>
    <property type="match status" value="1"/>
</dbReference>
<evidence type="ECO:0000256" key="4">
    <source>
        <dbReference type="ARBA" id="ARBA00022989"/>
    </source>
</evidence>
<feature type="transmembrane region" description="Helical" evidence="8">
    <location>
        <begin position="406"/>
        <end position="428"/>
    </location>
</feature>
<feature type="transmembrane region" description="Helical" evidence="8">
    <location>
        <begin position="355"/>
        <end position="373"/>
    </location>
</feature>
<feature type="transmembrane region" description="Helical" evidence="8">
    <location>
        <begin position="380"/>
        <end position="400"/>
    </location>
</feature>
<dbReference type="OrthoDB" id="3639251at2759"/>
<dbReference type="InterPro" id="IPR036259">
    <property type="entry name" value="MFS_trans_sf"/>
</dbReference>
<evidence type="ECO:0000256" key="1">
    <source>
        <dbReference type="ARBA" id="ARBA00004141"/>
    </source>
</evidence>
<feature type="transmembrane region" description="Helical" evidence="8">
    <location>
        <begin position="241"/>
        <end position="264"/>
    </location>
</feature>
<evidence type="ECO:0000313" key="10">
    <source>
        <dbReference type="Proteomes" id="UP000189580"/>
    </source>
</evidence>
<gene>
    <name evidence="9" type="primary">SEO1</name>
    <name evidence="9" type="ORF">AWJ20_4962</name>
</gene>
<proteinExistence type="inferred from homology"/>
<evidence type="ECO:0000256" key="2">
    <source>
        <dbReference type="ARBA" id="ARBA00022448"/>
    </source>
</evidence>
<dbReference type="Pfam" id="PF07690">
    <property type="entry name" value="MFS_1"/>
    <property type="match status" value="1"/>
</dbReference>
<dbReference type="EMBL" id="CP014502">
    <property type="protein sequence ID" value="ANB14007.1"/>
    <property type="molecule type" value="Genomic_DNA"/>
</dbReference>
<dbReference type="PANTHER" id="PTHR43791">
    <property type="entry name" value="PERMEASE-RELATED"/>
    <property type="match status" value="1"/>
</dbReference>
<dbReference type="KEGG" id="slb:AWJ20_4962"/>
<comment type="similarity">
    <text evidence="6">Belongs to the major facilitator superfamily. Allantoate permease family.</text>
</comment>
<accession>A0A161HL86</accession>
<dbReference type="InterPro" id="IPR011701">
    <property type="entry name" value="MFS"/>
</dbReference>